<dbReference type="Gene3D" id="3.40.50.150">
    <property type="entry name" value="Vaccinia Virus protein VP39"/>
    <property type="match status" value="1"/>
</dbReference>
<reference evidence="2 3" key="1">
    <citation type="submission" date="2016-12" db="EMBL/GenBank/DDBJ databases">
        <title>Thioflexothrix psekupsii D3 genome sequencing and assembly.</title>
        <authorList>
            <person name="Fomenkov A."/>
            <person name="Vincze T."/>
            <person name="Grabovich M."/>
            <person name="Anton B.P."/>
            <person name="Dubinina G."/>
            <person name="Orlova M."/>
            <person name="Belousova E."/>
            <person name="Roberts R.J."/>
        </authorList>
    </citation>
    <scope>NUCLEOTIDE SEQUENCE [LARGE SCALE GENOMIC DNA]</scope>
    <source>
        <strain evidence="2">D3</strain>
    </source>
</reference>
<dbReference type="InterPro" id="IPR013216">
    <property type="entry name" value="Methyltransf_11"/>
</dbReference>
<comment type="caution">
    <text evidence="2">The sequence shown here is derived from an EMBL/GenBank/DDBJ whole genome shotgun (WGS) entry which is preliminary data.</text>
</comment>
<dbReference type="Pfam" id="PF08241">
    <property type="entry name" value="Methyltransf_11"/>
    <property type="match status" value="1"/>
</dbReference>
<dbReference type="GO" id="GO:0008757">
    <property type="term" value="F:S-adenosylmethionine-dependent methyltransferase activity"/>
    <property type="evidence" value="ECO:0007669"/>
    <property type="project" value="InterPro"/>
</dbReference>
<dbReference type="OrthoDB" id="5625627at2"/>
<proteinExistence type="predicted"/>
<dbReference type="Proteomes" id="UP000194798">
    <property type="component" value="Unassembled WGS sequence"/>
</dbReference>
<protein>
    <recommendedName>
        <fullName evidence="1">Methyltransferase type 11 domain-containing protein</fullName>
    </recommendedName>
</protein>
<keyword evidence="3" id="KW-1185">Reference proteome</keyword>
<feature type="domain" description="Methyltransferase type 11" evidence="1">
    <location>
        <begin position="156"/>
        <end position="205"/>
    </location>
</feature>
<evidence type="ECO:0000313" key="2">
    <source>
        <dbReference type="EMBL" id="OUD15246.1"/>
    </source>
</evidence>
<dbReference type="AlphaFoldDB" id="A0A251XAZ7"/>
<organism evidence="2 3">
    <name type="scientific">Thioflexithrix psekupsensis</name>
    <dbReference type="NCBI Taxonomy" id="1570016"/>
    <lineage>
        <taxon>Bacteria</taxon>
        <taxon>Pseudomonadati</taxon>
        <taxon>Pseudomonadota</taxon>
        <taxon>Gammaproteobacteria</taxon>
        <taxon>Thiotrichales</taxon>
        <taxon>Thioflexithrix</taxon>
    </lineage>
</organism>
<gene>
    <name evidence="2" type="ORF">TPSD3_01570</name>
</gene>
<dbReference type="EMBL" id="MSLT01000006">
    <property type="protein sequence ID" value="OUD15246.1"/>
    <property type="molecule type" value="Genomic_DNA"/>
</dbReference>
<sequence length="295" mass="33845">MMQIRRFTTCQDFLNELTHSSDFYEQTQYELAIARRYQNEAVFHLDGYCKVCEKPTLFQVDHISSSGANEEGIIIPNWRERLVCECELNNRQRAILHQVKCAVQHISPAMANKPFIYAMEQVTPLYQMLARLFPNAQCIGSEFIDEKYPSGTVVNGIRHENAEALSFANDQLNIVISNDVLEHVNDPQQALAEIFRVLAPGGELFLTIPFHITTEETVRRAEYKAGQLTHYLPAQYHGNPMSSEGSLVFHDFGWDFLKQMQAIGFESAALCLYWSRFYGYLGAPLSYFYARKPYG</sequence>
<dbReference type="SUPFAM" id="SSF53335">
    <property type="entry name" value="S-adenosyl-L-methionine-dependent methyltransferases"/>
    <property type="match status" value="1"/>
</dbReference>
<dbReference type="CDD" id="cd02440">
    <property type="entry name" value="AdoMet_MTases"/>
    <property type="match status" value="1"/>
</dbReference>
<evidence type="ECO:0000259" key="1">
    <source>
        <dbReference type="Pfam" id="PF08241"/>
    </source>
</evidence>
<accession>A0A251XAZ7</accession>
<dbReference type="RefSeq" id="WP_086486837.1">
    <property type="nucleotide sequence ID" value="NZ_MSLT01000006.1"/>
</dbReference>
<evidence type="ECO:0000313" key="3">
    <source>
        <dbReference type="Proteomes" id="UP000194798"/>
    </source>
</evidence>
<name>A0A251XAZ7_9GAMM</name>
<dbReference type="InterPro" id="IPR029063">
    <property type="entry name" value="SAM-dependent_MTases_sf"/>
</dbReference>